<dbReference type="PANTHER" id="PTHR32125:SF4">
    <property type="entry name" value="2-C-METHYL-D-ERYTHRITOL 4-PHOSPHATE CYTIDYLYLTRANSFERASE, CHLOROPLASTIC"/>
    <property type="match status" value="1"/>
</dbReference>
<dbReference type="OrthoDB" id="9802561at2"/>
<dbReference type="RefSeq" id="WP_130448585.1">
    <property type="nucleotide sequence ID" value="NZ_SHLA01000001.1"/>
</dbReference>
<evidence type="ECO:0000256" key="5">
    <source>
        <dbReference type="ARBA" id="ARBA00022695"/>
    </source>
</evidence>
<evidence type="ECO:0000256" key="4">
    <source>
        <dbReference type="ARBA" id="ARBA00022679"/>
    </source>
</evidence>
<dbReference type="Pfam" id="PF01128">
    <property type="entry name" value="IspD"/>
    <property type="match status" value="1"/>
</dbReference>
<proteinExistence type="inferred from homology"/>
<dbReference type="EC" id="2.7.7.60" evidence="7"/>
<evidence type="ECO:0000256" key="7">
    <source>
        <dbReference type="HAMAP-Rule" id="MF_00108"/>
    </source>
</evidence>
<dbReference type="InterPro" id="IPR018294">
    <property type="entry name" value="ISPD_synthase_CS"/>
</dbReference>
<feature type="site" description="Positions MEP for the nucleophilic attack" evidence="7">
    <location>
        <position position="237"/>
    </location>
</feature>
<keyword evidence="5 7" id="KW-0548">Nucleotidyltransferase</keyword>
<comment type="pathway">
    <text evidence="2 7">Isoprenoid biosynthesis; isopentenyl diphosphate biosynthesis via DXP pathway; isopentenyl diphosphate from 1-deoxy-D-xylulose 5-phosphate: step 2/6.</text>
</comment>
<dbReference type="CDD" id="cd02516">
    <property type="entry name" value="CDP-ME_synthetase"/>
    <property type="match status" value="1"/>
</dbReference>
<keyword evidence="4 7" id="KW-0808">Transferase</keyword>
<dbReference type="NCBIfam" id="TIGR00453">
    <property type="entry name" value="ispD"/>
    <property type="match status" value="1"/>
</dbReference>
<dbReference type="UniPathway" id="UPA00056">
    <property type="reaction ID" value="UER00093"/>
</dbReference>
<comment type="function">
    <text evidence="7">Catalyzes the formation of 4-diphosphocytidyl-2-C-methyl-D-erythritol from CTP and 2-C-methyl-D-erythritol 4-phosphate (MEP).</text>
</comment>
<dbReference type="InterPro" id="IPR029044">
    <property type="entry name" value="Nucleotide-diphossugar_trans"/>
</dbReference>
<comment type="caution">
    <text evidence="8">The sequence shown here is derived from an EMBL/GenBank/DDBJ whole genome shotgun (WGS) entry which is preliminary data.</text>
</comment>
<dbReference type="InterPro" id="IPR050088">
    <property type="entry name" value="IspD/TarI_cytidylyltransf_bact"/>
</dbReference>
<evidence type="ECO:0000313" key="8">
    <source>
        <dbReference type="EMBL" id="RZU60560.1"/>
    </source>
</evidence>
<dbReference type="EMBL" id="SHLA01000001">
    <property type="protein sequence ID" value="RZU60560.1"/>
    <property type="molecule type" value="Genomic_DNA"/>
</dbReference>
<dbReference type="PANTHER" id="PTHR32125">
    <property type="entry name" value="2-C-METHYL-D-ERYTHRITOL 4-PHOSPHATE CYTIDYLYLTRANSFERASE, CHLOROPLASTIC"/>
    <property type="match status" value="1"/>
</dbReference>
<evidence type="ECO:0000256" key="6">
    <source>
        <dbReference type="ARBA" id="ARBA00023229"/>
    </source>
</evidence>
<dbReference type="Proteomes" id="UP000292685">
    <property type="component" value="Unassembled WGS sequence"/>
</dbReference>
<dbReference type="Gene3D" id="3.90.550.10">
    <property type="entry name" value="Spore Coat Polysaccharide Biosynthesis Protein SpsA, Chain A"/>
    <property type="match status" value="1"/>
</dbReference>
<dbReference type="HAMAP" id="MF_00108">
    <property type="entry name" value="IspD"/>
    <property type="match status" value="1"/>
</dbReference>
<evidence type="ECO:0000256" key="3">
    <source>
        <dbReference type="ARBA" id="ARBA00009789"/>
    </source>
</evidence>
<gene>
    <name evidence="7" type="primary">ispD</name>
    <name evidence="8" type="ORF">EV380_0096</name>
</gene>
<evidence type="ECO:0000256" key="2">
    <source>
        <dbReference type="ARBA" id="ARBA00004787"/>
    </source>
</evidence>
<evidence type="ECO:0000313" key="9">
    <source>
        <dbReference type="Proteomes" id="UP000292685"/>
    </source>
</evidence>
<protein>
    <recommendedName>
        <fullName evidence="7">2-C-methyl-D-erythritol 4-phosphate cytidylyltransferase</fullName>
        <ecNumber evidence="7">2.7.7.60</ecNumber>
    </recommendedName>
    <alternativeName>
        <fullName evidence="7">4-diphosphocytidyl-2C-methyl-D-erythritol synthase</fullName>
    </alternativeName>
    <alternativeName>
        <fullName evidence="7">MEP cytidylyltransferase</fullName>
        <shortName evidence="7">MCT</shortName>
    </alternativeName>
</protein>
<dbReference type="GO" id="GO:0050518">
    <property type="term" value="F:2-C-methyl-D-erythritol 4-phosphate cytidylyltransferase activity"/>
    <property type="evidence" value="ECO:0007669"/>
    <property type="project" value="UniProtKB-UniRule"/>
</dbReference>
<keyword evidence="9" id="KW-1185">Reference proteome</keyword>
<dbReference type="GO" id="GO:0019288">
    <property type="term" value="P:isopentenyl diphosphate biosynthetic process, methylerythritol 4-phosphate pathway"/>
    <property type="evidence" value="ECO:0007669"/>
    <property type="project" value="UniProtKB-UniRule"/>
</dbReference>
<name>A0A4Q8A919_9MICC</name>
<dbReference type="InterPro" id="IPR034683">
    <property type="entry name" value="IspD/TarI"/>
</dbReference>
<feature type="site" description="Transition state stabilizer" evidence="7">
    <location>
        <position position="24"/>
    </location>
</feature>
<comment type="similarity">
    <text evidence="3 7">Belongs to the IspD/TarI cytidylyltransferase family. IspD subfamily.</text>
</comment>
<reference evidence="8 9" key="1">
    <citation type="submission" date="2019-02" db="EMBL/GenBank/DDBJ databases">
        <title>Sequencing the genomes of 1000 actinobacteria strains.</title>
        <authorList>
            <person name="Klenk H.-P."/>
        </authorList>
    </citation>
    <scope>NUCLEOTIDE SEQUENCE [LARGE SCALE GENOMIC DNA]</scope>
    <source>
        <strain evidence="8 9">DSM 17364</strain>
    </source>
</reference>
<feature type="site" description="Positions MEP for the nucleophilic attack" evidence="7">
    <location>
        <position position="177"/>
    </location>
</feature>
<sequence length="258" mass="26141">MQHSDSPRGGRTAVVLVAAGSGTRLGRAMPKAAVPVAGVPMLERAIASVAAALPEAQIVAVLPAGHASLWQLCASIAAAPHDDGAPRPHLVAVAGGATRNDSVRAGLAAIGDAVHVLVHDAARCLTPPEVFAAVADALAAGARAVVPALPVVDTIKAVRAAPDASIAAEAVASTPPRSGLRAVQTPQGFRRDVLVAAQRQVAAWPAARAETVTDDALLMEMLGEDVYLVPGDERALKITTELDLMLAEALIAAGEEHA</sequence>
<organism evidence="8 9">
    <name type="scientific">Zhihengliuella halotolerans</name>
    <dbReference type="NCBI Taxonomy" id="370736"/>
    <lineage>
        <taxon>Bacteria</taxon>
        <taxon>Bacillati</taxon>
        <taxon>Actinomycetota</taxon>
        <taxon>Actinomycetes</taxon>
        <taxon>Micrococcales</taxon>
        <taxon>Micrococcaceae</taxon>
        <taxon>Zhihengliuella</taxon>
    </lineage>
</organism>
<keyword evidence="6 7" id="KW-0414">Isoprene biosynthesis</keyword>
<comment type="catalytic activity">
    <reaction evidence="1 7">
        <text>2-C-methyl-D-erythritol 4-phosphate + CTP + H(+) = 4-CDP-2-C-methyl-D-erythritol + diphosphate</text>
        <dbReference type="Rhea" id="RHEA:13429"/>
        <dbReference type="ChEBI" id="CHEBI:15378"/>
        <dbReference type="ChEBI" id="CHEBI:33019"/>
        <dbReference type="ChEBI" id="CHEBI:37563"/>
        <dbReference type="ChEBI" id="CHEBI:57823"/>
        <dbReference type="ChEBI" id="CHEBI:58262"/>
        <dbReference type="EC" id="2.7.7.60"/>
    </reaction>
</comment>
<dbReference type="SUPFAM" id="SSF53448">
    <property type="entry name" value="Nucleotide-diphospho-sugar transferases"/>
    <property type="match status" value="1"/>
</dbReference>
<dbReference type="PROSITE" id="PS01295">
    <property type="entry name" value="ISPD"/>
    <property type="match status" value="1"/>
</dbReference>
<dbReference type="InterPro" id="IPR001228">
    <property type="entry name" value="IspD"/>
</dbReference>
<feature type="site" description="Transition state stabilizer" evidence="7">
    <location>
        <position position="31"/>
    </location>
</feature>
<accession>A0A4Q8A919</accession>
<evidence type="ECO:0000256" key="1">
    <source>
        <dbReference type="ARBA" id="ARBA00001282"/>
    </source>
</evidence>
<dbReference type="AlphaFoldDB" id="A0A4Q8A919"/>